<dbReference type="NCBIfam" id="TIGR00369">
    <property type="entry name" value="unchar_dom_1"/>
    <property type="match status" value="1"/>
</dbReference>
<dbReference type="InterPro" id="IPR029069">
    <property type="entry name" value="HotDog_dom_sf"/>
</dbReference>
<reference evidence="4" key="1">
    <citation type="submission" date="2016-10" db="EMBL/GenBank/DDBJ databases">
        <authorList>
            <person name="Varghese N."/>
            <person name="Submissions S."/>
        </authorList>
    </citation>
    <scope>NUCLEOTIDE SEQUENCE [LARGE SCALE GENOMIC DNA]</scope>
    <source>
        <strain evidence="4">B48,IBRC-M 10115,DSM 25386,CECT 8001</strain>
    </source>
</reference>
<dbReference type="EMBL" id="FOBW01000011">
    <property type="protein sequence ID" value="SEN30493.1"/>
    <property type="molecule type" value="Genomic_DNA"/>
</dbReference>
<dbReference type="RefSeq" id="WP_090747579.1">
    <property type="nucleotide sequence ID" value="NZ_FOBW01000011.1"/>
</dbReference>
<evidence type="ECO:0000313" key="4">
    <source>
        <dbReference type="Proteomes" id="UP000198553"/>
    </source>
</evidence>
<dbReference type="GO" id="GO:0016289">
    <property type="term" value="F:acyl-CoA hydrolase activity"/>
    <property type="evidence" value="ECO:0007669"/>
    <property type="project" value="UniProtKB-ARBA"/>
</dbReference>
<evidence type="ECO:0000256" key="1">
    <source>
        <dbReference type="ARBA" id="ARBA00022801"/>
    </source>
</evidence>
<dbReference type="OrthoDB" id="2139465at2"/>
<evidence type="ECO:0000313" key="3">
    <source>
        <dbReference type="EMBL" id="SEN30493.1"/>
    </source>
</evidence>
<proteinExistence type="predicted"/>
<dbReference type="SUPFAM" id="SSF54637">
    <property type="entry name" value="Thioesterase/thiol ester dehydrase-isomerase"/>
    <property type="match status" value="1"/>
</dbReference>
<dbReference type="AlphaFoldDB" id="A0A1H8FFI7"/>
<dbReference type="InterPro" id="IPR003736">
    <property type="entry name" value="PAAI_dom"/>
</dbReference>
<dbReference type="PANTHER" id="PTHR47260">
    <property type="entry name" value="UPF0644 PROTEIN PB2B4.06"/>
    <property type="match status" value="1"/>
</dbReference>
<dbReference type="InterPro" id="IPR006683">
    <property type="entry name" value="Thioestr_dom"/>
</dbReference>
<protein>
    <submittedName>
        <fullName evidence="3">Uncharacterized domain 1-containing protein</fullName>
    </submittedName>
</protein>
<dbReference type="InterPro" id="IPR052061">
    <property type="entry name" value="PTE-AB_protein"/>
</dbReference>
<gene>
    <name evidence="3" type="ORF">SAMN05192533_11149</name>
</gene>
<dbReference type="PANTHER" id="PTHR47260:SF3">
    <property type="entry name" value="THIOESTERASE FAMILY PROTEIN (AFU_ORTHOLOGUE AFUA_7G03960)"/>
    <property type="match status" value="1"/>
</dbReference>
<organism evidence="3 4">
    <name type="scientific">Mesobacillus persicus</name>
    <dbReference type="NCBI Taxonomy" id="930146"/>
    <lineage>
        <taxon>Bacteria</taxon>
        <taxon>Bacillati</taxon>
        <taxon>Bacillota</taxon>
        <taxon>Bacilli</taxon>
        <taxon>Bacillales</taxon>
        <taxon>Bacillaceae</taxon>
        <taxon>Mesobacillus</taxon>
    </lineage>
</organism>
<dbReference type="Gene3D" id="3.10.129.10">
    <property type="entry name" value="Hotdog Thioesterase"/>
    <property type="match status" value="1"/>
</dbReference>
<name>A0A1H8FFI7_9BACI</name>
<dbReference type="CDD" id="cd03443">
    <property type="entry name" value="PaaI_thioesterase"/>
    <property type="match status" value="1"/>
</dbReference>
<sequence>MKDNELNSLLEECLLLASEEDQNIIRNILTGVKQKLEKKDETYIGNILQFEKKIEDNTYELTIPVSSLINNNLDIVHGGITATVIDTAMGMMAANTLPAGYACVTTQLNIHYLAPGVGKEITCKARFVHQGSKTIVMESDVHRDDGKKIAHATGSFFIVKK</sequence>
<feature type="domain" description="Thioesterase" evidence="2">
    <location>
        <begin position="75"/>
        <end position="149"/>
    </location>
</feature>
<keyword evidence="4" id="KW-1185">Reference proteome</keyword>
<evidence type="ECO:0000259" key="2">
    <source>
        <dbReference type="Pfam" id="PF03061"/>
    </source>
</evidence>
<dbReference type="Proteomes" id="UP000198553">
    <property type="component" value="Unassembled WGS sequence"/>
</dbReference>
<dbReference type="Pfam" id="PF03061">
    <property type="entry name" value="4HBT"/>
    <property type="match status" value="1"/>
</dbReference>
<keyword evidence="1" id="KW-0378">Hydrolase</keyword>
<accession>A0A1H8FFI7</accession>
<dbReference type="STRING" id="930146.SAMN05192533_11149"/>